<accession>A0ABM9B0I9</accession>
<evidence type="ECO:0000313" key="5">
    <source>
        <dbReference type="EMBL" id="CAH1000422.1"/>
    </source>
</evidence>
<dbReference type="Gene3D" id="3.40.1190.20">
    <property type="match status" value="1"/>
</dbReference>
<dbReference type="Pfam" id="PF00294">
    <property type="entry name" value="PfkB"/>
    <property type="match status" value="1"/>
</dbReference>
<keyword evidence="2 5" id="KW-0808">Transferase</keyword>
<organism evidence="5 6">
    <name type="scientific">Neolewinella maritima</name>
    <dbReference type="NCBI Taxonomy" id="1383882"/>
    <lineage>
        <taxon>Bacteria</taxon>
        <taxon>Pseudomonadati</taxon>
        <taxon>Bacteroidota</taxon>
        <taxon>Saprospiria</taxon>
        <taxon>Saprospirales</taxon>
        <taxon>Lewinellaceae</taxon>
        <taxon>Neolewinella</taxon>
    </lineage>
</organism>
<reference evidence="5" key="1">
    <citation type="submission" date="2021-12" db="EMBL/GenBank/DDBJ databases">
        <authorList>
            <person name="Rodrigo-Torres L."/>
            <person name="Arahal R. D."/>
            <person name="Lucena T."/>
        </authorList>
    </citation>
    <scope>NUCLEOTIDE SEQUENCE</scope>
    <source>
        <strain evidence="5">CECT 8419</strain>
    </source>
</reference>
<dbReference type="InterPro" id="IPR002173">
    <property type="entry name" value="Carboh/pur_kinase_PfkB_CS"/>
</dbReference>
<dbReference type="InterPro" id="IPR029056">
    <property type="entry name" value="Ribokinase-like"/>
</dbReference>
<evidence type="ECO:0000256" key="3">
    <source>
        <dbReference type="ARBA" id="ARBA00022777"/>
    </source>
</evidence>
<feature type="domain" description="Carbohydrate kinase PfkB" evidence="4">
    <location>
        <begin position="5"/>
        <end position="299"/>
    </location>
</feature>
<dbReference type="RefSeq" id="WP_238750473.1">
    <property type="nucleotide sequence ID" value="NZ_CAKLPZ010000001.1"/>
</dbReference>
<protein>
    <submittedName>
        <fullName evidence="5">ATP-dependent 6-phosphofructokinase</fullName>
        <ecNumber evidence="5">2.7.1.11</ecNumber>
    </submittedName>
</protein>
<dbReference type="InterPro" id="IPR011611">
    <property type="entry name" value="PfkB_dom"/>
</dbReference>
<dbReference type="SUPFAM" id="SSF53613">
    <property type="entry name" value="Ribokinase-like"/>
    <property type="match status" value="1"/>
</dbReference>
<dbReference type="EC" id="2.7.1.11" evidence="5"/>
<gene>
    <name evidence="5" type="primary">pfkB</name>
    <name evidence="5" type="ORF">LEM8419_01575</name>
</gene>
<comment type="similarity">
    <text evidence="1">Belongs to the carbohydrate kinase PfkB family.</text>
</comment>
<sequence>MQVPEIICTGEVLVDLISTEYSEDFRSAATYQRLPGGSPANLAMNLGQLGCSVGLVATVGNDDTGALLRDELRERNVDIQHLSGAAEPTTLILVTKSKAVSNFEAYRGADAEITIKQFPDAYLQNCKIFHTTAFALSRDPARTSILEAAARAVAAGARLSIDVNYASKIWPDRLGAMWVINSYLSLGADSDKKSLVKCSDVDFVRLFDETLDDKEDAAERLLDLGAGVVCLTLGAEGCYVVSEAGSFSLPVRPVDVQDTTGAGDAFWSGFLAAHVAGEDWPTCARAGRAVAEKKLTTVGPLREALSLEALLVD</sequence>
<keyword evidence="6" id="KW-1185">Reference proteome</keyword>
<evidence type="ECO:0000256" key="1">
    <source>
        <dbReference type="ARBA" id="ARBA00010688"/>
    </source>
</evidence>
<dbReference type="InterPro" id="IPR050306">
    <property type="entry name" value="PfkB_Carbo_kinase"/>
</dbReference>
<dbReference type="PANTHER" id="PTHR43085:SF57">
    <property type="entry name" value="CARBOHYDRATE KINASE PFKB DOMAIN-CONTAINING PROTEIN"/>
    <property type="match status" value="1"/>
</dbReference>
<dbReference type="PROSITE" id="PS00584">
    <property type="entry name" value="PFKB_KINASES_2"/>
    <property type="match status" value="1"/>
</dbReference>
<dbReference type="Proteomes" id="UP000837803">
    <property type="component" value="Unassembled WGS sequence"/>
</dbReference>
<evidence type="ECO:0000259" key="4">
    <source>
        <dbReference type="Pfam" id="PF00294"/>
    </source>
</evidence>
<evidence type="ECO:0000256" key="2">
    <source>
        <dbReference type="ARBA" id="ARBA00022679"/>
    </source>
</evidence>
<evidence type="ECO:0000313" key="6">
    <source>
        <dbReference type="Proteomes" id="UP000837803"/>
    </source>
</evidence>
<comment type="caution">
    <text evidence="5">The sequence shown here is derived from an EMBL/GenBank/DDBJ whole genome shotgun (WGS) entry which is preliminary data.</text>
</comment>
<dbReference type="PANTHER" id="PTHR43085">
    <property type="entry name" value="HEXOKINASE FAMILY MEMBER"/>
    <property type="match status" value="1"/>
</dbReference>
<proteinExistence type="inferred from homology"/>
<name>A0ABM9B0I9_9BACT</name>
<dbReference type="EMBL" id="CAKLPZ010000001">
    <property type="protein sequence ID" value="CAH1000422.1"/>
    <property type="molecule type" value="Genomic_DNA"/>
</dbReference>
<keyword evidence="3" id="KW-0418">Kinase</keyword>
<dbReference type="GO" id="GO:0003872">
    <property type="term" value="F:6-phosphofructokinase activity"/>
    <property type="evidence" value="ECO:0007669"/>
    <property type="project" value="UniProtKB-EC"/>
</dbReference>